<dbReference type="PROSITE" id="PS51635">
    <property type="entry name" value="PNPLA"/>
    <property type="match status" value="1"/>
</dbReference>
<feature type="active site" description="Nucleophile" evidence="4">
    <location>
        <position position="38"/>
    </location>
</feature>
<feature type="short sequence motif" description="DGA/G" evidence="4">
    <location>
        <begin position="162"/>
        <end position="164"/>
    </location>
</feature>
<sequence length="324" mass="36489">MKRALILSGGGSRGAFQIGVWKYLQKIDWQPDMICGASIGAINAAAIGSGLGVDELTRLWTTYNRRRICRLQLLKFLSNALFRRSFVPLMDTTPMQAMIHEVIDFKALKKSRCEIIISAVNLATASPEFFNQQEITPDHLLASSAMPLLFPYHMIDGMPYWDGGIMANIPLMPAFLRNMDEIVVVLLSPVGHAMLPRPERLEDAGEHLLEQFLAGSYHSALMAERFFNGKVSHNDLLPPSSYLRKQQLSYHEKAGQPLHCLQKEEHSNPAFGTKRPRIITVAPSRMLGIASLLNFSRKQAERLINEGYENARCTLKLSKYDYND</sequence>
<accession>A0A1W1HCU6</accession>
<evidence type="ECO:0000313" key="6">
    <source>
        <dbReference type="EMBL" id="SLM30208.1"/>
    </source>
</evidence>
<organism evidence="6 7">
    <name type="scientific">Desulfamplus magnetovallimortis</name>
    <dbReference type="NCBI Taxonomy" id="1246637"/>
    <lineage>
        <taxon>Bacteria</taxon>
        <taxon>Pseudomonadati</taxon>
        <taxon>Thermodesulfobacteriota</taxon>
        <taxon>Desulfobacteria</taxon>
        <taxon>Desulfobacterales</taxon>
        <taxon>Desulfobacteraceae</taxon>
        <taxon>Desulfamplus</taxon>
    </lineage>
</organism>
<dbReference type="RefSeq" id="WP_080807852.1">
    <property type="nucleotide sequence ID" value="NZ_LT828558.1"/>
</dbReference>
<evidence type="ECO:0000256" key="4">
    <source>
        <dbReference type="PROSITE-ProRule" id="PRU01161"/>
    </source>
</evidence>
<dbReference type="SUPFAM" id="SSF52151">
    <property type="entry name" value="FabD/lysophospholipase-like"/>
    <property type="match status" value="1"/>
</dbReference>
<reference evidence="6 7" key="1">
    <citation type="submission" date="2017-03" db="EMBL/GenBank/DDBJ databases">
        <authorList>
            <person name="Afonso C.L."/>
            <person name="Miller P.J."/>
            <person name="Scott M.A."/>
            <person name="Spackman E."/>
            <person name="Goraichik I."/>
            <person name="Dimitrov K.M."/>
            <person name="Suarez D.L."/>
            <person name="Swayne D.E."/>
        </authorList>
    </citation>
    <scope>NUCLEOTIDE SEQUENCE [LARGE SCALE GENOMIC DNA]</scope>
    <source>
        <strain evidence="6">PRJEB14757</strain>
    </source>
</reference>
<evidence type="ECO:0000256" key="2">
    <source>
        <dbReference type="ARBA" id="ARBA00022963"/>
    </source>
</evidence>
<evidence type="ECO:0000259" key="5">
    <source>
        <dbReference type="PROSITE" id="PS51635"/>
    </source>
</evidence>
<feature type="short sequence motif" description="GXSXG" evidence="4">
    <location>
        <begin position="36"/>
        <end position="40"/>
    </location>
</feature>
<feature type="short sequence motif" description="GXGXXG" evidence="4">
    <location>
        <begin position="9"/>
        <end position="14"/>
    </location>
</feature>
<dbReference type="PANTHER" id="PTHR14226">
    <property type="entry name" value="NEUROPATHY TARGET ESTERASE/SWISS CHEESE D.MELANOGASTER"/>
    <property type="match status" value="1"/>
</dbReference>
<keyword evidence="2 4" id="KW-0442">Lipid degradation</keyword>
<evidence type="ECO:0000313" key="7">
    <source>
        <dbReference type="Proteomes" id="UP000191931"/>
    </source>
</evidence>
<evidence type="ECO:0000256" key="1">
    <source>
        <dbReference type="ARBA" id="ARBA00022801"/>
    </source>
</evidence>
<dbReference type="Proteomes" id="UP000191931">
    <property type="component" value="Unassembled WGS sequence"/>
</dbReference>
<dbReference type="Gene3D" id="3.40.1090.10">
    <property type="entry name" value="Cytosolic phospholipase A2 catalytic domain"/>
    <property type="match status" value="2"/>
</dbReference>
<dbReference type="InterPro" id="IPR016035">
    <property type="entry name" value="Acyl_Trfase/lysoPLipase"/>
</dbReference>
<feature type="domain" description="PNPLA" evidence="5">
    <location>
        <begin position="5"/>
        <end position="175"/>
    </location>
</feature>
<name>A0A1W1HCU6_9BACT</name>
<gene>
    <name evidence="6" type="ORF">MTBBW1_2140003</name>
</gene>
<dbReference type="STRING" id="1246637.MTBBW1_2140003"/>
<dbReference type="CDD" id="cd07209">
    <property type="entry name" value="Pat_hypo_Ecoli_Z1214_like"/>
    <property type="match status" value="1"/>
</dbReference>
<dbReference type="Pfam" id="PF01734">
    <property type="entry name" value="Patatin"/>
    <property type="match status" value="1"/>
</dbReference>
<dbReference type="InterPro" id="IPR002641">
    <property type="entry name" value="PNPLA_dom"/>
</dbReference>
<dbReference type="OrthoDB" id="5290098at2"/>
<dbReference type="AlphaFoldDB" id="A0A1W1HCU6"/>
<feature type="active site" description="Proton acceptor" evidence="4">
    <location>
        <position position="162"/>
    </location>
</feature>
<dbReference type="GO" id="GO:0016787">
    <property type="term" value="F:hydrolase activity"/>
    <property type="evidence" value="ECO:0007669"/>
    <property type="project" value="UniProtKB-UniRule"/>
</dbReference>
<dbReference type="EMBL" id="FWEV01000129">
    <property type="protein sequence ID" value="SLM30208.1"/>
    <property type="molecule type" value="Genomic_DNA"/>
</dbReference>
<dbReference type="PANTHER" id="PTHR14226:SF57">
    <property type="entry name" value="BLR7027 PROTEIN"/>
    <property type="match status" value="1"/>
</dbReference>
<dbReference type="InterPro" id="IPR050301">
    <property type="entry name" value="NTE"/>
</dbReference>
<evidence type="ECO:0000256" key="3">
    <source>
        <dbReference type="ARBA" id="ARBA00023098"/>
    </source>
</evidence>
<keyword evidence="3 4" id="KW-0443">Lipid metabolism</keyword>
<proteinExistence type="predicted"/>
<dbReference type="GO" id="GO:0016042">
    <property type="term" value="P:lipid catabolic process"/>
    <property type="evidence" value="ECO:0007669"/>
    <property type="project" value="UniProtKB-UniRule"/>
</dbReference>
<keyword evidence="1 4" id="KW-0378">Hydrolase</keyword>
<protein>
    <submittedName>
        <fullName evidence="6">Putative esterase signal peptide</fullName>
    </submittedName>
</protein>
<keyword evidence="7" id="KW-1185">Reference proteome</keyword>